<keyword evidence="3" id="KW-1185">Reference proteome</keyword>
<dbReference type="Pfam" id="PF09174">
    <property type="entry name" value="Maf1"/>
    <property type="match status" value="1"/>
</dbReference>
<accession>A0A4P9Y3T5</accession>
<reference evidence="3" key="1">
    <citation type="journal article" date="2018" name="Nat. Microbiol.">
        <title>Leveraging single-cell genomics to expand the fungal tree of life.</title>
        <authorList>
            <person name="Ahrendt S.R."/>
            <person name="Quandt C.A."/>
            <person name="Ciobanu D."/>
            <person name="Clum A."/>
            <person name="Salamov A."/>
            <person name="Andreopoulos B."/>
            <person name="Cheng J.F."/>
            <person name="Woyke T."/>
            <person name="Pelin A."/>
            <person name="Henrissat B."/>
            <person name="Reynolds N.K."/>
            <person name="Benny G.L."/>
            <person name="Smith M.E."/>
            <person name="James T.Y."/>
            <person name="Grigoriev I.V."/>
        </authorList>
    </citation>
    <scope>NUCLEOTIDE SEQUENCE [LARGE SCALE GENOMIC DNA]</scope>
</reference>
<dbReference type="PANTHER" id="PTHR22504:SF0">
    <property type="entry name" value="REPRESSOR OF RNA POLYMERASE III TRANSCRIPTION MAF1 HOMOLOG"/>
    <property type="match status" value="1"/>
</dbReference>
<dbReference type="InterPro" id="IPR015257">
    <property type="entry name" value="Maf1"/>
</dbReference>
<dbReference type="AlphaFoldDB" id="A0A4P9Y3T5"/>
<dbReference type="EMBL" id="KZ987981">
    <property type="protein sequence ID" value="RKP13606.1"/>
    <property type="molecule type" value="Genomic_DNA"/>
</dbReference>
<evidence type="ECO:0000256" key="1">
    <source>
        <dbReference type="SAM" id="MobiDB-lite"/>
    </source>
</evidence>
<dbReference type="GO" id="GO:0016480">
    <property type="term" value="P:negative regulation of transcription by RNA polymerase III"/>
    <property type="evidence" value="ECO:0007669"/>
    <property type="project" value="InterPro"/>
</dbReference>
<dbReference type="OrthoDB" id="277029at2759"/>
<dbReference type="PANTHER" id="PTHR22504">
    <property type="entry name" value="REPRESSOR OF RNA POLYMERASE III TRANSCRIPTION MAF1"/>
    <property type="match status" value="1"/>
</dbReference>
<name>A0A4P9Y3T5_9FUNG</name>
<dbReference type="InterPro" id="IPR038564">
    <property type="entry name" value="Maf1_sf"/>
</dbReference>
<dbReference type="GO" id="GO:0005634">
    <property type="term" value="C:nucleus"/>
    <property type="evidence" value="ECO:0007669"/>
    <property type="project" value="TreeGrafter"/>
</dbReference>
<protein>
    <submittedName>
        <fullName evidence="2">Repressor of RNA polymerase III transcription Maf1</fullName>
    </submittedName>
</protein>
<sequence>MKYLEIAPLEAITSSLNFEVPDSQIFGRVEAYSCKSASNDKKLYKALENKYGSVALQPSHASPSFTHPTSTSPHDLRASSPFGSLEQPSSRKALFYLIATLNASFPDYDFTETKPSSCFRHHYQLAPVVNEVNTTLSNVGRGTIVRELALWDIMDQIVELSDCDIYSYDPEGEENPYEGSLWSLNYFFFNRKIKRLIFLSLHSVR</sequence>
<gene>
    <name evidence="2" type="ORF">BJ684DRAFT_9833</name>
</gene>
<evidence type="ECO:0000313" key="2">
    <source>
        <dbReference type="EMBL" id="RKP13606.1"/>
    </source>
</evidence>
<feature type="region of interest" description="Disordered" evidence="1">
    <location>
        <begin position="59"/>
        <end position="84"/>
    </location>
</feature>
<dbReference type="Gene3D" id="3.40.1000.50">
    <property type="entry name" value="Repressor of RNA polymerase III transcription Maf1"/>
    <property type="match status" value="2"/>
</dbReference>
<dbReference type="Proteomes" id="UP000267251">
    <property type="component" value="Unassembled WGS sequence"/>
</dbReference>
<evidence type="ECO:0000313" key="3">
    <source>
        <dbReference type="Proteomes" id="UP000267251"/>
    </source>
</evidence>
<feature type="compositionally biased region" description="Low complexity" evidence="1">
    <location>
        <begin position="59"/>
        <end position="73"/>
    </location>
</feature>
<organism evidence="2 3">
    <name type="scientific">Piptocephalis cylindrospora</name>
    <dbReference type="NCBI Taxonomy" id="1907219"/>
    <lineage>
        <taxon>Eukaryota</taxon>
        <taxon>Fungi</taxon>
        <taxon>Fungi incertae sedis</taxon>
        <taxon>Zoopagomycota</taxon>
        <taxon>Zoopagomycotina</taxon>
        <taxon>Zoopagomycetes</taxon>
        <taxon>Zoopagales</taxon>
        <taxon>Piptocephalidaceae</taxon>
        <taxon>Piptocephalis</taxon>
    </lineage>
</organism>
<dbReference type="PIRSF" id="PIRSF037240">
    <property type="entry name" value="RNA_polIII_Trep_MAF1"/>
    <property type="match status" value="1"/>
</dbReference>
<dbReference type="GO" id="GO:0000994">
    <property type="term" value="F:RNA polymerase III core binding"/>
    <property type="evidence" value="ECO:0007669"/>
    <property type="project" value="TreeGrafter"/>
</dbReference>
<proteinExistence type="predicted"/>